<name>A0A8J4C8E4_9CHLO</name>
<gene>
    <name evidence="2" type="ORF">Vretifemale_6931</name>
</gene>
<feature type="region of interest" description="Disordered" evidence="1">
    <location>
        <begin position="54"/>
        <end position="78"/>
    </location>
</feature>
<evidence type="ECO:0000313" key="2">
    <source>
        <dbReference type="EMBL" id="GIL77487.1"/>
    </source>
</evidence>
<dbReference type="EMBL" id="BNCP01000010">
    <property type="protein sequence ID" value="GIL77487.1"/>
    <property type="molecule type" value="Genomic_DNA"/>
</dbReference>
<comment type="caution">
    <text evidence="2">The sequence shown here is derived from an EMBL/GenBank/DDBJ whole genome shotgun (WGS) entry which is preliminary data.</text>
</comment>
<keyword evidence="3" id="KW-1185">Reference proteome</keyword>
<proteinExistence type="predicted"/>
<evidence type="ECO:0000313" key="3">
    <source>
        <dbReference type="Proteomes" id="UP000747110"/>
    </source>
</evidence>
<dbReference type="Proteomes" id="UP000747110">
    <property type="component" value="Unassembled WGS sequence"/>
</dbReference>
<dbReference type="AlphaFoldDB" id="A0A8J4C8E4"/>
<organism evidence="2 3">
    <name type="scientific">Volvox reticuliferus</name>
    <dbReference type="NCBI Taxonomy" id="1737510"/>
    <lineage>
        <taxon>Eukaryota</taxon>
        <taxon>Viridiplantae</taxon>
        <taxon>Chlorophyta</taxon>
        <taxon>core chlorophytes</taxon>
        <taxon>Chlorophyceae</taxon>
        <taxon>CS clade</taxon>
        <taxon>Chlamydomonadales</taxon>
        <taxon>Volvocaceae</taxon>
        <taxon>Volvox</taxon>
    </lineage>
</organism>
<sequence length="258" mass="26559">MRDCHWTETSVERRVPRGQCCRCRARGQHDQRSNGGGPIETVGQVVTCLRSPSGLTRAEPPPLLPPLPSGTPSPRSGCVNTEQLTLSWQEAFSVGALSSVSLETAAAVAATAAMAALPVAAVNDAVATASTEADADASGCVGAMYFRSSSVIGAADALAGSEEAMAPASLARHQHHRDHHCSAGTSGYNDLQYPWMSPAQLLMHTVAAECDSDGGSVAAPGEVTAAVNALAVTRERCGGCSDCADASYPQRPEAAIDI</sequence>
<evidence type="ECO:0000256" key="1">
    <source>
        <dbReference type="SAM" id="MobiDB-lite"/>
    </source>
</evidence>
<accession>A0A8J4C8E4</accession>
<feature type="compositionally biased region" description="Pro residues" evidence="1">
    <location>
        <begin position="59"/>
        <end position="71"/>
    </location>
</feature>
<reference evidence="2" key="1">
    <citation type="journal article" date="2021" name="Proc. Natl. Acad. Sci. U.S.A.">
        <title>Three genomes in the algal genus Volvox reveal the fate of a haploid sex-determining region after a transition to homothallism.</title>
        <authorList>
            <person name="Yamamoto K."/>
            <person name="Hamaji T."/>
            <person name="Kawai-Toyooka H."/>
            <person name="Matsuzaki R."/>
            <person name="Takahashi F."/>
            <person name="Nishimura Y."/>
            <person name="Kawachi M."/>
            <person name="Noguchi H."/>
            <person name="Minakuchi Y."/>
            <person name="Umen J.G."/>
            <person name="Toyoda A."/>
            <person name="Nozaki H."/>
        </authorList>
    </citation>
    <scope>NUCLEOTIDE SEQUENCE</scope>
    <source>
        <strain evidence="2">NIES-3786</strain>
    </source>
</reference>
<protein>
    <submittedName>
        <fullName evidence="2">Uncharacterized protein</fullName>
    </submittedName>
</protein>